<feature type="compositionally biased region" description="Polar residues" evidence="1">
    <location>
        <begin position="7"/>
        <end position="23"/>
    </location>
</feature>
<accession>A0A9P4MSG4</accession>
<dbReference type="PANTHER" id="PTHR13132">
    <property type="entry name" value="ALPHA- 1,6 -FUCOSYLTRANSFERASE"/>
    <property type="match status" value="1"/>
</dbReference>
<comment type="caution">
    <text evidence="3">The sequence shown here is derived from an EMBL/GenBank/DDBJ whole genome shotgun (WGS) entry which is preliminary data.</text>
</comment>
<organism evidence="3 4">
    <name type="scientific">Myriangium duriaei CBS 260.36</name>
    <dbReference type="NCBI Taxonomy" id="1168546"/>
    <lineage>
        <taxon>Eukaryota</taxon>
        <taxon>Fungi</taxon>
        <taxon>Dikarya</taxon>
        <taxon>Ascomycota</taxon>
        <taxon>Pezizomycotina</taxon>
        <taxon>Dothideomycetes</taxon>
        <taxon>Dothideomycetidae</taxon>
        <taxon>Myriangiales</taxon>
        <taxon>Myriangiaceae</taxon>
        <taxon>Myriangium</taxon>
    </lineage>
</organism>
<dbReference type="PANTHER" id="PTHR13132:SF29">
    <property type="entry name" value="ALPHA-(1,6)-FUCOSYLTRANSFERASE"/>
    <property type="match status" value="1"/>
</dbReference>
<name>A0A9P4MSG4_9PEZI</name>
<dbReference type="EMBL" id="ML996081">
    <property type="protein sequence ID" value="KAF2157511.1"/>
    <property type="molecule type" value="Genomic_DNA"/>
</dbReference>
<feature type="region of interest" description="Disordered" evidence="1">
    <location>
        <begin position="1"/>
        <end position="30"/>
    </location>
</feature>
<proteinExistence type="predicted"/>
<reference evidence="3" key="1">
    <citation type="journal article" date="2020" name="Stud. Mycol.">
        <title>101 Dothideomycetes genomes: a test case for predicting lifestyles and emergence of pathogens.</title>
        <authorList>
            <person name="Haridas S."/>
            <person name="Albert R."/>
            <person name="Binder M."/>
            <person name="Bloem J."/>
            <person name="Labutti K."/>
            <person name="Salamov A."/>
            <person name="Andreopoulos B."/>
            <person name="Baker S."/>
            <person name="Barry K."/>
            <person name="Bills G."/>
            <person name="Bluhm B."/>
            <person name="Cannon C."/>
            <person name="Castanera R."/>
            <person name="Culley D."/>
            <person name="Daum C."/>
            <person name="Ezra D."/>
            <person name="Gonzalez J."/>
            <person name="Henrissat B."/>
            <person name="Kuo A."/>
            <person name="Liang C."/>
            <person name="Lipzen A."/>
            <person name="Lutzoni F."/>
            <person name="Magnuson J."/>
            <person name="Mondo S."/>
            <person name="Nolan M."/>
            <person name="Ohm R."/>
            <person name="Pangilinan J."/>
            <person name="Park H.-J."/>
            <person name="Ramirez L."/>
            <person name="Alfaro M."/>
            <person name="Sun H."/>
            <person name="Tritt A."/>
            <person name="Yoshinaga Y."/>
            <person name="Zwiers L.-H."/>
            <person name="Turgeon B."/>
            <person name="Goodwin S."/>
            <person name="Spatafora J."/>
            <person name="Crous P."/>
            <person name="Grigoriev I."/>
        </authorList>
    </citation>
    <scope>NUCLEOTIDE SEQUENCE</scope>
    <source>
        <strain evidence="3">CBS 260.36</strain>
    </source>
</reference>
<sequence>MRDRRNTNLSISTASFPSNNNSPVDAPNTDATDLAEKGRFLLLPLRTDDTALPSPLLKHQQELQARQPAYRRYLSSTARPSVIFALFLGLFFFWRCLAVTSSLSLPAFTSTPSSNAPFHVAPLSSEPGPIIVQDSSGRKRWTVSIPENSTFPLRPSQYRNICSQGHQISKTVRESIRQSSRITNAAGRVGDSFYAPDSTYIEVHDAIKQGLLNSTPQAPIPVIAKDEHATATCDRSLTFILETEEAGFGKSLLSLWLSYSLARRERRAFFIDDSRWQYGDYLSFFPKPPNPSCLPPPPSQVVPCPHQAAHLAVSAATLSEIFGSKFHAHYLSSRRSGLGKQKNIFHMAREGYEALFALTGEDAAFAKQRISSIRNAASNGHYPAIGMHVRRGDRHPFEYEFHHDYLPLHRFTAAAAHIIASTPRPKTVNASEPIPLLIASDNPDIPIDPDLAESTEMPIRLERAQDRIVLASKRNLNQNEPERQGNGAFVKHVDEVSGWEGGFFASLFRGLGRPNRAHHLTFSSAREHPEDNAAVMRHLVGRGYLLDLEVLGRGSDDVVCAVSSATCRVLAVIMGWDKVKRGQWVNVDDGRGWSWDGQH</sequence>
<protein>
    <submittedName>
        <fullName evidence="3">Uncharacterized protein</fullName>
    </submittedName>
</protein>
<feature type="transmembrane region" description="Helical" evidence="2">
    <location>
        <begin position="81"/>
        <end position="105"/>
    </location>
</feature>
<keyword evidence="4" id="KW-1185">Reference proteome</keyword>
<dbReference type="OrthoDB" id="2392789at2759"/>
<evidence type="ECO:0000256" key="1">
    <source>
        <dbReference type="SAM" id="MobiDB-lite"/>
    </source>
</evidence>
<evidence type="ECO:0000313" key="4">
    <source>
        <dbReference type="Proteomes" id="UP000799439"/>
    </source>
</evidence>
<evidence type="ECO:0000313" key="3">
    <source>
        <dbReference type="EMBL" id="KAF2157511.1"/>
    </source>
</evidence>
<dbReference type="AlphaFoldDB" id="A0A9P4MSG4"/>
<dbReference type="GO" id="GO:0006487">
    <property type="term" value="P:protein N-linked glycosylation"/>
    <property type="evidence" value="ECO:0007669"/>
    <property type="project" value="TreeGrafter"/>
</dbReference>
<gene>
    <name evidence="3" type="ORF">K461DRAFT_219101</name>
</gene>
<dbReference type="Proteomes" id="UP000799439">
    <property type="component" value="Unassembled WGS sequence"/>
</dbReference>
<keyword evidence="2" id="KW-1133">Transmembrane helix</keyword>
<dbReference type="GO" id="GO:0046921">
    <property type="term" value="F:alpha-(1-&gt;6)-fucosyltransferase activity"/>
    <property type="evidence" value="ECO:0007669"/>
    <property type="project" value="TreeGrafter"/>
</dbReference>
<keyword evidence="2" id="KW-0472">Membrane</keyword>
<evidence type="ECO:0000256" key="2">
    <source>
        <dbReference type="SAM" id="Phobius"/>
    </source>
</evidence>
<keyword evidence="2" id="KW-0812">Transmembrane</keyword>